<dbReference type="Gene3D" id="3.30.430.20">
    <property type="entry name" value="Gnk2 domain, C-X8-C-X2-C motif"/>
    <property type="match status" value="2"/>
</dbReference>
<dbReference type="PANTHER" id="PTHR27002:SF1073">
    <property type="entry name" value="CYSTEINE-RICH RECEPTOR-LIKE PROTEIN KINASE 29"/>
    <property type="match status" value="1"/>
</dbReference>
<keyword evidence="8" id="KW-0547">Nucleotide-binding</keyword>
<dbReference type="CDD" id="cd14066">
    <property type="entry name" value="STKc_IRAK"/>
    <property type="match status" value="1"/>
</dbReference>
<keyword evidence="4" id="KW-0808">Transferase</keyword>
<dbReference type="Pfam" id="PF01657">
    <property type="entry name" value="Stress-antifung"/>
    <property type="match status" value="2"/>
</dbReference>
<accession>A0A2I4DTG5</accession>
<dbReference type="Gramene" id="Jr03_10020_p1">
    <property type="protein sequence ID" value="cds.Jr03_10020_p1"/>
    <property type="gene ID" value="Jr03_10020"/>
</dbReference>
<dbReference type="InterPro" id="IPR008271">
    <property type="entry name" value="Ser/Thr_kinase_AS"/>
</dbReference>
<dbReference type="SUPFAM" id="SSF56112">
    <property type="entry name" value="Protein kinase-like (PK-like)"/>
    <property type="match status" value="1"/>
</dbReference>
<evidence type="ECO:0000256" key="7">
    <source>
        <dbReference type="ARBA" id="ARBA00022737"/>
    </source>
</evidence>
<feature type="chain" id="PRO_5044016938" evidence="17">
    <location>
        <begin position="24"/>
        <end position="677"/>
    </location>
</feature>
<dbReference type="PROSITE" id="PS00108">
    <property type="entry name" value="PROTEIN_KINASE_ST"/>
    <property type="match status" value="1"/>
</dbReference>
<evidence type="ECO:0000256" key="9">
    <source>
        <dbReference type="ARBA" id="ARBA00022777"/>
    </source>
</evidence>
<dbReference type="InterPro" id="IPR038408">
    <property type="entry name" value="GNK2_sf"/>
</dbReference>
<dbReference type="FunFam" id="3.30.430.20:FF:000002">
    <property type="entry name" value="Cysteine-rich receptor-like protein kinase 10"/>
    <property type="match status" value="1"/>
</dbReference>
<dbReference type="PROSITE" id="PS50011">
    <property type="entry name" value="PROTEIN_KINASE_DOM"/>
    <property type="match status" value="1"/>
</dbReference>
<comment type="subcellular location">
    <subcellularLocation>
        <location evidence="1">Membrane</location>
        <topology evidence="1">Single-pass membrane protein</topology>
    </subcellularLocation>
</comment>
<dbReference type="GO" id="GO:0004674">
    <property type="term" value="F:protein serine/threonine kinase activity"/>
    <property type="evidence" value="ECO:0000318"/>
    <property type="project" value="GO_Central"/>
</dbReference>
<evidence type="ECO:0000256" key="4">
    <source>
        <dbReference type="ARBA" id="ARBA00022679"/>
    </source>
</evidence>
<evidence type="ECO:0000313" key="18">
    <source>
        <dbReference type="Proteomes" id="UP000235220"/>
    </source>
</evidence>
<keyword evidence="5 16" id="KW-0812">Transmembrane</keyword>
<evidence type="ECO:0000256" key="1">
    <source>
        <dbReference type="ARBA" id="ARBA00004167"/>
    </source>
</evidence>
<evidence type="ECO:0000256" key="6">
    <source>
        <dbReference type="ARBA" id="ARBA00022729"/>
    </source>
</evidence>
<dbReference type="PROSITE" id="PS51473">
    <property type="entry name" value="GNK2"/>
    <property type="match status" value="2"/>
</dbReference>
<dbReference type="Gene3D" id="3.30.200.20">
    <property type="entry name" value="Phosphorylase Kinase, domain 1"/>
    <property type="match status" value="1"/>
</dbReference>
<dbReference type="Proteomes" id="UP000235220">
    <property type="component" value="Chromosome 3"/>
</dbReference>
<evidence type="ECO:0000256" key="8">
    <source>
        <dbReference type="ARBA" id="ARBA00022741"/>
    </source>
</evidence>
<organism evidence="18 19">
    <name type="scientific">Juglans regia</name>
    <name type="common">English walnut</name>
    <dbReference type="NCBI Taxonomy" id="51240"/>
    <lineage>
        <taxon>Eukaryota</taxon>
        <taxon>Viridiplantae</taxon>
        <taxon>Streptophyta</taxon>
        <taxon>Embryophyta</taxon>
        <taxon>Tracheophyta</taxon>
        <taxon>Spermatophyta</taxon>
        <taxon>Magnoliopsida</taxon>
        <taxon>eudicotyledons</taxon>
        <taxon>Gunneridae</taxon>
        <taxon>Pentapetalae</taxon>
        <taxon>rosids</taxon>
        <taxon>fabids</taxon>
        <taxon>Fagales</taxon>
        <taxon>Juglandaceae</taxon>
        <taxon>Juglans</taxon>
    </lineage>
</organism>
<keyword evidence="10" id="KW-0067">ATP-binding</keyword>
<feature type="region of interest" description="Disordered" evidence="15">
    <location>
        <begin position="241"/>
        <end position="279"/>
    </location>
</feature>
<sequence>MCYSKRLLLLGILLVLLFVTPMAQHCYQTGNYTSNSTYRANLLGLLASMSNNTKIDYGFYNFTAGENADKVNAIALCRGDVTPDECRSCINSTSQQLLQSCPYQKEAIQWYDKCSVRYSNRSIFGIKEEMPMFAFYNTQNASDVEGFYNVLRPLLDRLRKSAAFGNSTRKFALGSEKAPDFQTIYALLECTPDLASIDCNNCLESLARYTSSCCNGRKVGGRFVAPSCDLRYEIYSFYDPAAESPPPSPPPPPTPIAQPVPPPPQQLLPPTKGTYGKESNSSRTTIAIVVLSVVVSAVVIFCMSCFYHFYLRVKKPRQKLESVDEISSADSLQFDIGTIKVATDNFSDANVLGKGGFGIVYKGELPNGQEIAVKRLSKASQQGDPEFKNEVELVATLQHRNLVRLLGFCLEGKERLLVYEFVPNASLEKFIFDPNKSALMNWKMRNKIIEGIARGLLYLHEDSRLRIIHRDLKASNILLDADMNPKISDFGTARLFVPDQTQGNTSKIVGTFGYMPPEYVMHGQFSVKSDVFSFGVLVLEIVSGKKNNSNFQGENEAGGLLSYAWKNWREGTTSNLVDATLKTRSTTQIMRCIHIGLLCVQENVHARPTMATVVLMFNSHSVTLPVPSRPAFLMHSARSDVSSQSENVVGVTRLDRRRSRSIQASINEVSISELDGR</sequence>
<evidence type="ECO:0000256" key="5">
    <source>
        <dbReference type="ARBA" id="ARBA00022692"/>
    </source>
</evidence>
<evidence type="ECO:0000256" key="14">
    <source>
        <dbReference type="ARBA" id="ARBA00023180"/>
    </source>
</evidence>
<dbReference type="FunCoup" id="A0A2I4DTG5">
    <property type="interactions" value="120"/>
</dbReference>
<dbReference type="GO" id="GO:0007165">
    <property type="term" value="P:signal transduction"/>
    <property type="evidence" value="ECO:0000318"/>
    <property type="project" value="GO_Central"/>
</dbReference>
<keyword evidence="11 16" id="KW-1133">Transmembrane helix</keyword>
<evidence type="ECO:0000256" key="13">
    <source>
        <dbReference type="ARBA" id="ARBA00023170"/>
    </source>
</evidence>
<dbReference type="GO" id="GO:0005886">
    <property type="term" value="C:plasma membrane"/>
    <property type="evidence" value="ECO:0000318"/>
    <property type="project" value="GO_Central"/>
</dbReference>
<keyword evidence="9" id="KW-0418">Kinase</keyword>
<gene>
    <name evidence="19" type="primary">LOC109011543</name>
</gene>
<dbReference type="PANTHER" id="PTHR27002">
    <property type="entry name" value="RECEPTOR-LIKE SERINE/THREONINE-PROTEIN KINASE SD1-8"/>
    <property type="match status" value="1"/>
</dbReference>
<dbReference type="AlphaFoldDB" id="A0A2I4DTG5"/>
<evidence type="ECO:0000256" key="2">
    <source>
        <dbReference type="ARBA" id="ARBA00022527"/>
    </source>
</evidence>
<dbReference type="InterPro" id="IPR000719">
    <property type="entry name" value="Prot_kinase_dom"/>
</dbReference>
<dbReference type="SMART" id="SM00220">
    <property type="entry name" value="S_TKc"/>
    <property type="match status" value="1"/>
</dbReference>
<dbReference type="OrthoDB" id="4062651at2759"/>
<name>A0A2I4DTG5_JUGRE</name>
<evidence type="ECO:0000313" key="19">
    <source>
        <dbReference type="RefSeq" id="XP_018810433.2"/>
    </source>
</evidence>
<dbReference type="InterPro" id="IPR017441">
    <property type="entry name" value="Protein_kinase_ATP_BS"/>
</dbReference>
<dbReference type="FunFam" id="1.10.510.10:FF:000343">
    <property type="entry name" value="Cysteine-rich receptor-like protein kinase 28"/>
    <property type="match status" value="1"/>
</dbReference>
<feature type="signal peptide" evidence="17">
    <location>
        <begin position="1"/>
        <end position="23"/>
    </location>
</feature>
<feature type="compositionally biased region" description="Pro residues" evidence="15">
    <location>
        <begin position="243"/>
        <end position="267"/>
    </location>
</feature>
<dbReference type="InterPro" id="IPR011009">
    <property type="entry name" value="Kinase-like_dom_sf"/>
</dbReference>
<keyword evidence="18" id="KW-1185">Reference proteome</keyword>
<dbReference type="GO" id="GO:0009737">
    <property type="term" value="P:response to abscisic acid"/>
    <property type="evidence" value="ECO:0007669"/>
    <property type="project" value="UniProtKB-ARBA"/>
</dbReference>
<dbReference type="CDD" id="cd23509">
    <property type="entry name" value="Gnk2-like"/>
    <property type="match status" value="2"/>
</dbReference>
<dbReference type="InterPro" id="IPR001245">
    <property type="entry name" value="Ser-Thr/Tyr_kinase_cat_dom"/>
</dbReference>
<dbReference type="Pfam" id="PF07714">
    <property type="entry name" value="PK_Tyr_Ser-Thr"/>
    <property type="match status" value="1"/>
</dbReference>
<dbReference type="GO" id="GO:0005524">
    <property type="term" value="F:ATP binding"/>
    <property type="evidence" value="ECO:0007669"/>
    <property type="project" value="UniProtKB-UniRule"/>
</dbReference>
<keyword evidence="6 17" id="KW-0732">Signal</keyword>
<keyword evidence="13" id="KW-0675">Receptor</keyword>
<evidence type="ECO:0000256" key="16">
    <source>
        <dbReference type="SAM" id="Phobius"/>
    </source>
</evidence>
<evidence type="ECO:0000256" key="3">
    <source>
        <dbReference type="ARBA" id="ARBA00022553"/>
    </source>
</evidence>
<feature type="transmembrane region" description="Helical" evidence="16">
    <location>
        <begin position="286"/>
        <end position="310"/>
    </location>
</feature>
<keyword evidence="2" id="KW-0723">Serine/threonine-protein kinase</keyword>
<evidence type="ECO:0000256" key="12">
    <source>
        <dbReference type="ARBA" id="ARBA00023136"/>
    </source>
</evidence>
<keyword evidence="14" id="KW-0325">Glycoprotein</keyword>
<protein>
    <submittedName>
        <fullName evidence="19">Receptor-like protein kinase At4g00960 isoform X1</fullName>
    </submittedName>
</protein>
<evidence type="ECO:0000256" key="15">
    <source>
        <dbReference type="SAM" id="MobiDB-lite"/>
    </source>
</evidence>
<proteinExistence type="predicted"/>
<dbReference type="FunFam" id="3.30.200.20:FF:000142">
    <property type="entry name" value="Cysteine-rich receptor-like protein kinase 10"/>
    <property type="match status" value="1"/>
</dbReference>
<evidence type="ECO:0000256" key="10">
    <source>
        <dbReference type="ARBA" id="ARBA00022840"/>
    </source>
</evidence>
<evidence type="ECO:0000256" key="11">
    <source>
        <dbReference type="ARBA" id="ARBA00022989"/>
    </source>
</evidence>
<keyword evidence="3" id="KW-0597">Phosphoprotein</keyword>
<reference evidence="19" key="1">
    <citation type="submission" date="2025-08" db="UniProtKB">
        <authorList>
            <consortium name="RefSeq"/>
        </authorList>
    </citation>
    <scope>IDENTIFICATION</scope>
    <source>
        <tissue evidence="19">Leaves</tissue>
    </source>
</reference>
<dbReference type="Gene3D" id="1.10.510.10">
    <property type="entry name" value="Transferase(Phosphotransferase) domain 1"/>
    <property type="match status" value="1"/>
</dbReference>
<keyword evidence="7" id="KW-0677">Repeat</keyword>
<keyword evidence="12 16" id="KW-0472">Membrane</keyword>
<dbReference type="RefSeq" id="XP_018810433.2">
    <property type="nucleotide sequence ID" value="XM_018954888.2"/>
</dbReference>
<dbReference type="PROSITE" id="PS00107">
    <property type="entry name" value="PROTEIN_KINASE_ATP"/>
    <property type="match status" value="1"/>
</dbReference>
<dbReference type="FunFam" id="3.30.430.20:FF:000003">
    <property type="entry name" value="Cysteine-rich RLK (RECEPTOR-like protein kinase) 10"/>
    <property type="match status" value="1"/>
</dbReference>
<dbReference type="InterPro" id="IPR002902">
    <property type="entry name" value="GNK2"/>
</dbReference>
<dbReference type="GO" id="GO:0006955">
    <property type="term" value="P:immune response"/>
    <property type="evidence" value="ECO:0000318"/>
    <property type="project" value="GO_Central"/>
</dbReference>
<dbReference type="GeneID" id="109011543"/>
<evidence type="ECO:0000256" key="17">
    <source>
        <dbReference type="SAM" id="SignalP"/>
    </source>
</evidence>